<feature type="compositionally biased region" description="Gly residues" evidence="1">
    <location>
        <begin position="34"/>
        <end position="46"/>
    </location>
</feature>
<dbReference type="GeneID" id="70239083"/>
<protein>
    <submittedName>
        <fullName evidence="2">Uncharacterized protein</fullName>
    </submittedName>
</protein>
<feature type="region of interest" description="Disordered" evidence="1">
    <location>
        <begin position="1"/>
        <end position="56"/>
    </location>
</feature>
<dbReference type="AlphaFoldDB" id="A0A9P8NUE4"/>
<sequence length="603" mass="68587">MGVSESPNQPSGSPTRLRQQRFSVSPRHERSSTAGGGAREVSFGGGDDLDGDSSDEDLFNMRKRRRNATRAPTKAVKQKGPVSAANSITSLLSNTMNLRSKDKLSSLLGFDLDSALKVDKLTEQHANLMALRQEEDVIDRLAQQKMDDLSKREQDKTRIDKMITERVDPHQEGYVEYLRKELVNGDISKLEDVYFLDSVGSYGQSEPDLSSLQQDALLGHNWFPVRTILTDTDIHSFIQVSSRYVWDLLHSDLANSYALNSEKVNDFLTQNGMVDRPVEYMLASKKSLPAAPEQVLKLYCLVELARASDNTETRTGFDRLLRATVLLMVDARVNEGNVDDYIVLGRETVSSLQLLNKTLVSLAQWFHELSTKPRPETFAGWCTEVSRMVAEQFGNRLVLVHRLISNITAVSVPMLKSLKLWLVVWTLLVNDQYDESKHDKDQLLRLKSSLLTYSLDPDQVVSSVYHFARYFSQCSLASPASPELSAHLLAHAHTRIRLFQMAIFMTIGTMKKSEINRNLQFPASHDSYYSKHHYEKLHIDLSGVPENEYLLHHMKFYINLVKNRYFRNYHNAILPLVTECIAILTNVLSRIERELTMPEIFSD</sequence>
<dbReference type="OrthoDB" id="3992782at2759"/>
<dbReference type="RefSeq" id="XP_046058236.1">
    <property type="nucleotide sequence ID" value="XM_046208480.1"/>
</dbReference>
<feature type="region of interest" description="Disordered" evidence="1">
    <location>
        <begin position="63"/>
        <end position="82"/>
    </location>
</feature>
<name>A0A9P8NUE4_9ASCO</name>
<keyword evidence="3" id="KW-1185">Reference proteome</keyword>
<gene>
    <name evidence="2" type="ORF">OGAPHI_007119</name>
</gene>
<evidence type="ECO:0000313" key="3">
    <source>
        <dbReference type="Proteomes" id="UP000769157"/>
    </source>
</evidence>
<evidence type="ECO:0000256" key="1">
    <source>
        <dbReference type="SAM" id="MobiDB-lite"/>
    </source>
</evidence>
<proteinExistence type="predicted"/>
<dbReference type="Proteomes" id="UP000769157">
    <property type="component" value="Unassembled WGS sequence"/>
</dbReference>
<dbReference type="EMBL" id="JAEUBE010000504">
    <property type="protein sequence ID" value="KAH3660533.1"/>
    <property type="molecule type" value="Genomic_DNA"/>
</dbReference>
<organism evidence="2 3">
    <name type="scientific">Ogataea philodendri</name>
    <dbReference type="NCBI Taxonomy" id="1378263"/>
    <lineage>
        <taxon>Eukaryota</taxon>
        <taxon>Fungi</taxon>
        <taxon>Dikarya</taxon>
        <taxon>Ascomycota</taxon>
        <taxon>Saccharomycotina</taxon>
        <taxon>Pichiomycetes</taxon>
        <taxon>Pichiales</taxon>
        <taxon>Pichiaceae</taxon>
        <taxon>Ogataea</taxon>
    </lineage>
</organism>
<feature type="compositionally biased region" description="Acidic residues" evidence="1">
    <location>
        <begin position="47"/>
        <end position="56"/>
    </location>
</feature>
<comment type="caution">
    <text evidence="2">The sequence shown here is derived from an EMBL/GenBank/DDBJ whole genome shotgun (WGS) entry which is preliminary data.</text>
</comment>
<reference evidence="2" key="2">
    <citation type="submission" date="2021-01" db="EMBL/GenBank/DDBJ databases">
        <authorList>
            <person name="Schikora-Tamarit M.A."/>
        </authorList>
    </citation>
    <scope>NUCLEOTIDE SEQUENCE</scope>
    <source>
        <strain evidence="2">CBS6075</strain>
    </source>
</reference>
<evidence type="ECO:0000313" key="2">
    <source>
        <dbReference type="EMBL" id="KAH3660533.1"/>
    </source>
</evidence>
<accession>A0A9P8NUE4</accession>
<reference evidence="2" key="1">
    <citation type="journal article" date="2021" name="Open Biol.">
        <title>Shared evolutionary footprints suggest mitochondrial oxidative damage underlies multiple complex I losses in fungi.</title>
        <authorList>
            <person name="Schikora-Tamarit M.A."/>
            <person name="Marcet-Houben M."/>
            <person name="Nosek J."/>
            <person name="Gabaldon T."/>
        </authorList>
    </citation>
    <scope>NUCLEOTIDE SEQUENCE</scope>
    <source>
        <strain evidence="2">CBS6075</strain>
    </source>
</reference>
<feature type="compositionally biased region" description="Polar residues" evidence="1">
    <location>
        <begin position="1"/>
        <end position="23"/>
    </location>
</feature>